<evidence type="ECO:0000313" key="3">
    <source>
        <dbReference type="Proteomes" id="UP000682134"/>
    </source>
</evidence>
<dbReference type="EMBL" id="JAGIYQ010000019">
    <property type="protein sequence ID" value="MBP0727124.1"/>
    <property type="molecule type" value="Genomic_DNA"/>
</dbReference>
<dbReference type="AlphaFoldDB" id="A0A940NRU3"/>
<organism evidence="2 3">
    <name type="scientific">Gottfriedia endophytica</name>
    <dbReference type="NCBI Taxonomy" id="2820819"/>
    <lineage>
        <taxon>Bacteria</taxon>
        <taxon>Bacillati</taxon>
        <taxon>Bacillota</taxon>
        <taxon>Bacilli</taxon>
        <taxon>Bacillales</taxon>
        <taxon>Bacillaceae</taxon>
        <taxon>Gottfriedia</taxon>
    </lineage>
</organism>
<gene>
    <name evidence="2" type="ORF">J5Y03_18405</name>
</gene>
<comment type="caution">
    <text evidence="2">The sequence shown here is derived from an EMBL/GenBank/DDBJ whole genome shotgun (WGS) entry which is preliminary data.</text>
</comment>
<keyword evidence="1" id="KW-0812">Transmembrane</keyword>
<keyword evidence="1" id="KW-0472">Membrane</keyword>
<keyword evidence="1" id="KW-1133">Transmembrane helix</keyword>
<evidence type="ECO:0000313" key="2">
    <source>
        <dbReference type="EMBL" id="MBP0727124.1"/>
    </source>
</evidence>
<dbReference type="Proteomes" id="UP000682134">
    <property type="component" value="Unassembled WGS sequence"/>
</dbReference>
<accession>A0A940NRU3</accession>
<name>A0A940NRU3_9BACI</name>
<dbReference type="RefSeq" id="WP_209407457.1">
    <property type="nucleotide sequence ID" value="NZ_JAGIYQ010000019.1"/>
</dbReference>
<proteinExistence type="predicted"/>
<feature type="transmembrane region" description="Helical" evidence="1">
    <location>
        <begin position="12"/>
        <end position="34"/>
    </location>
</feature>
<feature type="transmembrane region" description="Helical" evidence="1">
    <location>
        <begin position="40"/>
        <end position="67"/>
    </location>
</feature>
<protein>
    <submittedName>
        <fullName evidence="2">Uncharacterized protein</fullName>
    </submittedName>
</protein>
<evidence type="ECO:0000256" key="1">
    <source>
        <dbReference type="SAM" id="Phobius"/>
    </source>
</evidence>
<dbReference type="PROSITE" id="PS51257">
    <property type="entry name" value="PROKAR_LIPOPROTEIN"/>
    <property type="match status" value="1"/>
</dbReference>
<reference evidence="2" key="1">
    <citation type="submission" date="2021-04" db="EMBL/GenBank/DDBJ databases">
        <title>Genome seq and assembly of Bacillus sp.</title>
        <authorList>
            <person name="Chhetri G."/>
        </authorList>
    </citation>
    <scope>NUCLEOTIDE SEQUENCE</scope>
    <source>
        <strain evidence="2">RG28</strain>
    </source>
</reference>
<sequence>MNFSDHKIVTLYTTLSRVIFLIGLILFISCFSVSALHGNFILLTISISIMGTCSTLFILGLFLGLMFSVPSNK</sequence>
<keyword evidence="3" id="KW-1185">Reference proteome</keyword>